<sequence>MIYNYDSSMAGAPVLSGTAGTLRSVIKACLVDGFGAGAVSSLAVSGGVATATFGAAHPYKIGTVVQIAGATPSGLNGQQRVLSVASGSITFAAAGVADGAASGTITHKVAAAGWLELFAGQLSNVIALTPSVAEATGCVLRVDDTGTVSARVVGYESMSDINTGVGPFPTPAQIGGGMYWPKSDAGDSSARAWRVIADARAFHLWVAPRYGTHGFLASYGDLQSYRSGDAWCSLLVGGDGNVHASGSEQPGCLGYGSAANPGANAFLARSDTGLGGAQLARKVAPYNLGGGYSATSGYSGNGWPYPNGADNSLRLSVVEVAQGMGGLRGRIAGLYHSAQVMGDAFGSGDRVDGQGEFAGRTFVALRAGPPGAQLSSAGTVFVDATGPWRI</sequence>
<keyword evidence="2" id="KW-1185">Reference proteome</keyword>
<accession>A0A1H0N1T2</accession>
<name>A0A1H0N1T2_9BURK</name>
<dbReference type="OrthoDB" id="6696432at2"/>
<dbReference type="Proteomes" id="UP000199317">
    <property type="component" value="Unassembled WGS sequence"/>
</dbReference>
<dbReference type="EMBL" id="FNJL01000004">
    <property type="protein sequence ID" value="SDO86581.1"/>
    <property type="molecule type" value="Genomic_DNA"/>
</dbReference>
<dbReference type="AlphaFoldDB" id="A0A1H0N1T2"/>
<protein>
    <submittedName>
        <fullName evidence="1">Uncharacterized protein</fullName>
    </submittedName>
</protein>
<proteinExistence type="predicted"/>
<organism evidence="1 2">
    <name type="scientific">Paracidovorax cattleyae</name>
    <dbReference type="NCBI Taxonomy" id="80868"/>
    <lineage>
        <taxon>Bacteria</taxon>
        <taxon>Pseudomonadati</taxon>
        <taxon>Pseudomonadota</taxon>
        <taxon>Betaproteobacteria</taxon>
        <taxon>Burkholderiales</taxon>
        <taxon>Comamonadaceae</taxon>
        <taxon>Paracidovorax</taxon>
    </lineage>
</organism>
<reference evidence="2" key="1">
    <citation type="submission" date="2016-10" db="EMBL/GenBank/DDBJ databases">
        <authorList>
            <person name="Varghese N."/>
            <person name="Submissions S."/>
        </authorList>
    </citation>
    <scope>NUCLEOTIDE SEQUENCE [LARGE SCALE GENOMIC DNA]</scope>
    <source>
        <strain evidence="2">DSM 17101</strain>
    </source>
</reference>
<gene>
    <name evidence="1" type="ORF">SAMN04489708_104161</name>
</gene>
<evidence type="ECO:0000313" key="1">
    <source>
        <dbReference type="EMBL" id="SDO86581.1"/>
    </source>
</evidence>
<evidence type="ECO:0000313" key="2">
    <source>
        <dbReference type="Proteomes" id="UP000199317"/>
    </source>
</evidence>
<dbReference type="RefSeq" id="WP_092832673.1">
    <property type="nucleotide sequence ID" value="NZ_CP028290.1"/>
</dbReference>